<name>A0A6J5MK89_9CAUD</name>
<sequence>MPIQLLPIPTTLQNLQEFQTMEFAPLQITDQNEKTNNDFSQWLLRFVQNYNDTIIQLNAINSQTQIQNSLNTIIVNKINEIIAVVNTL</sequence>
<protein>
    <submittedName>
        <fullName evidence="1">Uncharacterized protein</fullName>
    </submittedName>
</protein>
<dbReference type="EMBL" id="LR796465">
    <property type="protein sequence ID" value="CAB4146471.1"/>
    <property type="molecule type" value="Genomic_DNA"/>
</dbReference>
<organism evidence="1">
    <name type="scientific">uncultured Caudovirales phage</name>
    <dbReference type="NCBI Taxonomy" id="2100421"/>
    <lineage>
        <taxon>Viruses</taxon>
        <taxon>Duplodnaviria</taxon>
        <taxon>Heunggongvirae</taxon>
        <taxon>Uroviricota</taxon>
        <taxon>Caudoviricetes</taxon>
        <taxon>Peduoviridae</taxon>
        <taxon>Maltschvirus</taxon>
        <taxon>Maltschvirus maltsch</taxon>
    </lineage>
</organism>
<accession>A0A6J5MK89</accession>
<proteinExistence type="predicted"/>
<reference evidence="1" key="1">
    <citation type="submission" date="2020-04" db="EMBL/GenBank/DDBJ databases">
        <authorList>
            <person name="Chiriac C."/>
            <person name="Salcher M."/>
            <person name="Ghai R."/>
            <person name="Kavagutti S V."/>
        </authorList>
    </citation>
    <scope>NUCLEOTIDE SEQUENCE</scope>
</reference>
<gene>
    <name evidence="1" type="ORF">UFOVP495_17</name>
</gene>
<evidence type="ECO:0000313" key="1">
    <source>
        <dbReference type="EMBL" id="CAB4146471.1"/>
    </source>
</evidence>